<evidence type="ECO:0000313" key="5">
    <source>
        <dbReference type="Proteomes" id="UP000217182"/>
    </source>
</evidence>
<evidence type="ECO:0000259" key="2">
    <source>
        <dbReference type="Pfam" id="PF00107"/>
    </source>
</evidence>
<dbReference type="KEGG" id="gqu:AWC35_15425"/>
<keyword evidence="5" id="KW-1185">Reference proteome</keyword>
<dbReference type="EMBL" id="CP014136">
    <property type="protein sequence ID" value="ATA20620.1"/>
    <property type="molecule type" value="Genomic_DNA"/>
</dbReference>
<dbReference type="InterPro" id="IPR013149">
    <property type="entry name" value="ADH-like_C"/>
</dbReference>
<keyword evidence="1" id="KW-0560">Oxidoreductase</keyword>
<dbReference type="InterPro" id="IPR036291">
    <property type="entry name" value="NAD(P)-bd_dom_sf"/>
</dbReference>
<dbReference type="Pfam" id="PF08240">
    <property type="entry name" value="ADH_N"/>
    <property type="match status" value="1"/>
</dbReference>
<dbReference type="AlphaFoldDB" id="A0A250B309"/>
<dbReference type="RefSeq" id="WP_095847205.1">
    <property type="nucleotide sequence ID" value="NZ_CP014136.1"/>
</dbReference>
<dbReference type="PANTHER" id="PTHR43401:SF2">
    <property type="entry name" value="L-THREONINE 3-DEHYDROGENASE"/>
    <property type="match status" value="1"/>
</dbReference>
<dbReference type="SUPFAM" id="SSF50129">
    <property type="entry name" value="GroES-like"/>
    <property type="match status" value="1"/>
</dbReference>
<evidence type="ECO:0000313" key="4">
    <source>
        <dbReference type="EMBL" id="ATA20620.1"/>
    </source>
</evidence>
<dbReference type="Proteomes" id="UP000217182">
    <property type="component" value="Chromosome"/>
</dbReference>
<organism evidence="4 5">
    <name type="scientific">Gibbsiella quercinecans</name>
    <dbReference type="NCBI Taxonomy" id="929813"/>
    <lineage>
        <taxon>Bacteria</taxon>
        <taxon>Pseudomonadati</taxon>
        <taxon>Pseudomonadota</taxon>
        <taxon>Gammaproteobacteria</taxon>
        <taxon>Enterobacterales</taxon>
        <taxon>Yersiniaceae</taxon>
        <taxon>Gibbsiella</taxon>
    </lineage>
</organism>
<feature type="domain" description="Alcohol dehydrogenase-like N-terminal" evidence="3">
    <location>
        <begin position="26"/>
        <end position="123"/>
    </location>
</feature>
<dbReference type="InterPro" id="IPR050129">
    <property type="entry name" value="Zn_alcohol_dh"/>
</dbReference>
<sequence>MKTTALRLYGKNDLRLEQFALPDMAEDEILATVMTDSICLSSWKEANQGADHKKVPNNVAENPIIIGHEFCGEILRVGKKWQHKFAAGSRYVIQANLQLPDRPDCPGYSFPFVGGEATHVLIPNEVMEQDCLLSYQGDCYFEGSLVEPLSCVIGAFNANYHLAAGGYNHTMGIKPGGNLLILGGTGPMGLLAIDYALHGPVQPQRLVVTDRQEEKLRHAQRHYPADNGVQVHYLNAHTLADQRSHLLGLTEGAGYDDIFIFVPSAELVTLASSLLAPDGCVNFFAGPQDKAFSAPINFYDIHYAFTHYVGTSGGNTADMRAAVKLIEEKKIDVRKVVSHILGLDAAAHTTLNLPQIIGGKKMVYTQKALPLISLNTLLQEEPETDFLRQLKQLLVANGGLWSKQAEDFVLKNAPGI</sequence>
<dbReference type="CDD" id="cd08238">
    <property type="entry name" value="sorbose_phosphate_red"/>
    <property type="match status" value="1"/>
</dbReference>
<dbReference type="InterPro" id="IPR013154">
    <property type="entry name" value="ADH-like_N"/>
</dbReference>
<accession>A0A250B309</accession>
<dbReference type="InterPro" id="IPR011032">
    <property type="entry name" value="GroES-like_sf"/>
</dbReference>
<evidence type="ECO:0000256" key="1">
    <source>
        <dbReference type="ARBA" id="ARBA00023002"/>
    </source>
</evidence>
<protein>
    <submittedName>
        <fullName evidence="4">L-sorbose 1-phosphate reductase</fullName>
    </submittedName>
</protein>
<dbReference type="OrthoDB" id="9797931at2"/>
<dbReference type="PANTHER" id="PTHR43401">
    <property type="entry name" value="L-THREONINE 3-DEHYDROGENASE"/>
    <property type="match status" value="1"/>
</dbReference>
<dbReference type="Gene3D" id="3.90.180.10">
    <property type="entry name" value="Medium-chain alcohol dehydrogenases, catalytic domain"/>
    <property type="match status" value="1"/>
</dbReference>
<dbReference type="Pfam" id="PF00107">
    <property type="entry name" value="ADH_zinc_N"/>
    <property type="match status" value="1"/>
</dbReference>
<reference evidence="4 5" key="1">
    <citation type="submission" date="2016-01" db="EMBL/GenBank/DDBJ databases">
        <authorList>
            <person name="Oliw E.H."/>
        </authorList>
    </citation>
    <scope>NUCLEOTIDE SEQUENCE [LARGE SCALE GENOMIC DNA]</scope>
    <source>
        <strain evidence="4 5">FRB97</strain>
    </source>
</reference>
<proteinExistence type="predicted"/>
<dbReference type="Gene3D" id="3.40.50.720">
    <property type="entry name" value="NAD(P)-binding Rossmann-like Domain"/>
    <property type="match status" value="1"/>
</dbReference>
<name>A0A250B309_9GAMM</name>
<gene>
    <name evidence="4" type="ORF">AWC35_15425</name>
</gene>
<dbReference type="SUPFAM" id="SSF51735">
    <property type="entry name" value="NAD(P)-binding Rossmann-fold domains"/>
    <property type="match status" value="1"/>
</dbReference>
<feature type="domain" description="Alcohol dehydrogenase-like C-terminal" evidence="2">
    <location>
        <begin position="187"/>
        <end position="327"/>
    </location>
</feature>
<dbReference type="GO" id="GO:0016491">
    <property type="term" value="F:oxidoreductase activity"/>
    <property type="evidence" value="ECO:0007669"/>
    <property type="project" value="UniProtKB-KW"/>
</dbReference>
<evidence type="ECO:0000259" key="3">
    <source>
        <dbReference type="Pfam" id="PF08240"/>
    </source>
</evidence>